<name>X0YKC5_9ZZZZ</name>
<organism evidence="1">
    <name type="scientific">marine sediment metagenome</name>
    <dbReference type="NCBI Taxonomy" id="412755"/>
    <lineage>
        <taxon>unclassified sequences</taxon>
        <taxon>metagenomes</taxon>
        <taxon>ecological metagenomes</taxon>
    </lineage>
</organism>
<accession>X0YKC5</accession>
<protein>
    <submittedName>
        <fullName evidence="1">Uncharacterized protein</fullName>
    </submittedName>
</protein>
<reference evidence="1" key="1">
    <citation type="journal article" date="2014" name="Front. Microbiol.">
        <title>High frequency of phylogenetically diverse reductive dehalogenase-homologous genes in deep subseafloor sedimentary metagenomes.</title>
        <authorList>
            <person name="Kawai M."/>
            <person name="Futagami T."/>
            <person name="Toyoda A."/>
            <person name="Takaki Y."/>
            <person name="Nishi S."/>
            <person name="Hori S."/>
            <person name="Arai W."/>
            <person name="Tsubouchi T."/>
            <person name="Morono Y."/>
            <person name="Uchiyama I."/>
            <person name="Ito T."/>
            <person name="Fujiyama A."/>
            <person name="Inagaki F."/>
            <person name="Takami H."/>
        </authorList>
    </citation>
    <scope>NUCLEOTIDE SEQUENCE</scope>
    <source>
        <strain evidence="1">Expedition CK06-06</strain>
    </source>
</reference>
<dbReference type="AlphaFoldDB" id="X0YKC5"/>
<gene>
    <name evidence="1" type="ORF">S01H1_78681</name>
</gene>
<sequence length="167" mass="18841">MFGFARKWFAYHAKEYVDPLAVRHLKEIGDVWNQHSAELEDFWRLTSPDECASLMVAFLDELRREWPREFSELNPEGLPDAISEGFRGSIKRAYTVGCMMGKGWVSKEHLSDFNIYLGDELARDIRSVLKGAKSKGIAFASGFTAVAVRGHLKVLQLKLGEESSSQG</sequence>
<proteinExistence type="predicted"/>
<comment type="caution">
    <text evidence="1">The sequence shown here is derived from an EMBL/GenBank/DDBJ whole genome shotgun (WGS) entry which is preliminary data.</text>
</comment>
<dbReference type="EMBL" id="BARS01052972">
    <property type="protein sequence ID" value="GAG47497.1"/>
    <property type="molecule type" value="Genomic_DNA"/>
</dbReference>
<evidence type="ECO:0000313" key="1">
    <source>
        <dbReference type="EMBL" id="GAG47497.1"/>
    </source>
</evidence>